<dbReference type="PROSITE" id="PS51257">
    <property type="entry name" value="PROKAR_LIPOPROTEIN"/>
    <property type="match status" value="1"/>
</dbReference>
<reference evidence="1 2" key="1">
    <citation type="submission" date="2018-11" db="EMBL/GenBank/DDBJ databases">
        <title>Proposal to divide the Flavobacteriaceae and reorganize its genera based on Amino Acid Identity values calculated from whole genome sequences.</title>
        <authorList>
            <person name="Nicholson A.C."/>
            <person name="Gulvik C.A."/>
            <person name="Whitney A.M."/>
            <person name="Humrighouse B.W."/>
            <person name="Bell M."/>
            <person name="Holmes B."/>
            <person name="Steigerwalt A.G."/>
            <person name="Villarma A."/>
            <person name="Sheth M."/>
            <person name="Batra D."/>
            <person name="Pryor J."/>
            <person name="Bernardet J.-F."/>
            <person name="Hugo C."/>
            <person name="Kampfer P."/>
            <person name="Newman J."/>
            <person name="McQuiston J.R."/>
        </authorList>
    </citation>
    <scope>NUCLEOTIDE SEQUENCE [LARGE SCALE GENOMIC DNA]</scope>
    <source>
        <strain evidence="1 2">G0041</strain>
    </source>
</reference>
<protein>
    <recommendedName>
        <fullName evidence="3">Lipoprotein</fullName>
    </recommendedName>
</protein>
<dbReference type="KEGG" id="cnk:EG343_04740"/>
<keyword evidence="2" id="KW-1185">Reference proteome</keyword>
<accession>A0AAD0YFB9</accession>
<evidence type="ECO:0008006" key="3">
    <source>
        <dbReference type="Google" id="ProtNLM"/>
    </source>
</evidence>
<dbReference type="Proteomes" id="UP000278288">
    <property type="component" value="Chromosome"/>
</dbReference>
<name>A0AAD0YFB9_CHRNA</name>
<sequence>MKNIFIILTLITTVYSCQQDKKGYKLKKSSIKNVSFEMPVGFLLKKTNSEDAEIYDILSNKKSIGTVYLGSYYKPFVEDYSITEEKEVYRRVGSKGARIYYTPNLDIDYKNGVFNDNYYYYDTINRNIAQVMLPKKPNKGLVGIYFDSVDIHKNKFAIISNNLSDENKKIFLEIFKTIKITKATQ</sequence>
<evidence type="ECO:0000313" key="2">
    <source>
        <dbReference type="Proteomes" id="UP000278288"/>
    </source>
</evidence>
<dbReference type="AlphaFoldDB" id="A0AAD0YFB9"/>
<gene>
    <name evidence="1" type="ORF">EG343_04740</name>
</gene>
<organism evidence="1 2">
    <name type="scientific">Chryseobacterium nakagawai</name>
    <dbReference type="NCBI Taxonomy" id="1241982"/>
    <lineage>
        <taxon>Bacteria</taxon>
        <taxon>Pseudomonadati</taxon>
        <taxon>Bacteroidota</taxon>
        <taxon>Flavobacteriia</taxon>
        <taxon>Flavobacteriales</taxon>
        <taxon>Weeksellaceae</taxon>
        <taxon>Chryseobacterium group</taxon>
        <taxon>Chryseobacterium</taxon>
    </lineage>
</organism>
<dbReference type="EMBL" id="CP033923">
    <property type="protein sequence ID" value="AZA89981.1"/>
    <property type="molecule type" value="Genomic_DNA"/>
</dbReference>
<dbReference type="RefSeq" id="WP_123856466.1">
    <property type="nucleotide sequence ID" value="NZ_CP033923.1"/>
</dbReference>
<proteinExistence type="predicted"/>
<evidence type="ECO:0000313" key="1">
    <source>
        <dbReference type="EMBL" id="AZA89981.1"/>
    </source>
</evidence>